<accession>A0A4Y2BR23</accession>
<sequence length="89" mass="10458">MVGQQRKRPWWPSSKVWASKPEGFQARNPIPLKIVYWDECLKRRLLGLLDVKSYVGGQTSFHWCGAEVWAQLDNRDVLIQQPEKMEFQA</sequence>
<dbReference type="EMBL" id="BGPR01000104">
    <property type="protein sequence ID" value="GBL94640.1"/>
    <property type="molecule type" value="Genomic_DNA"/>
</dbReference>
<evidence type="ECO:0000313" key="2">
    <source>
        <dbReference type="Proteomes" id="UP000499080"/>
    </source>
</evidence>
<reference evidence="1 2" key="1">
    <citation type="journal article" date="2019" name="Sci. Rep.">
        <title>Orb-weaving spider Araneus ventricosus genome elucidates the spidroin gene catalogue.</title>
        <authorList>
            <person name="Kono N."/>
            <person name="Nakamura H."/>
            <person name="Ohtoshi R."/>
            <person name="Moran D.A.P."/>
            <person name="Shinohara A."/>
            <person name="Yoshida Y."/>
            <person name="Fujiwara M."/>
            <person name="Mori M."/>
            <person name="Tomita M."/>
            <person name="Arakawa K."/>
        </authorList>
    </citation>
    <scope>NUCLEOTIDE SEQUENCE [LARGE SCALE GENOMIC DNA]</scope>
</reference>
<evidence type="ECO:0000313" key="1">
    <source>
        <dbReference type="EMBL" id="GBL94640.1"/>
    </source>
</evidence>
<dbReference type="Proteomes" id="UP000499080">
    <property type="component" value="Unassembled WGS sequence"/>
</dbReference>
<proteinExistence type="predicted"/>
<organism evidence="1 2">
    <name type="scientific">Araneus ventricosus</name>
    <name type="common">Orbweaver spider</name>
    <name type="synonym">Epeira ventricosa</name>
    <dbReference type="NCBI Taxonomy" id="182803"/>
    <lineage>
        <taxon>Eukaryota</taxon>
        <taxon>Metazoa</taxon>
        <taxon>Ecdysozoa</taxon>
        <taxon>Arthropoda</taxon>
        <taxon>Chelicerata</taxon>
        <taxon>Arachnida</taxon>
        <taxon>Araneae</taxon>
        <taxon>Araneomorphae</taxon>
        <taxon>Entelegynae</taxon>
        <taxon>Araneoidea</taxon>
        <taxon>Araneidae</taxon>
        <taxon>Araneus</taxon>
    </lineage>
</organism>
<gene>
    <name evidence="1" type="ORF">AVEN_83961_1</name>
</gene>
<dbReference type="AlphaFoldDB" id="A0A4Y2BR23"/>
<protein>
    <submittedName>
        <fullName evidence="1">Uncharacterized protein</fullName>
    </submittedName>
</protein>
<keyword evidence="2" id="KW-1185">Reference proteome</keyword>
<name>A0A4Y2BR23_ARAVE</name>
<comment type="caution">
    <text evidence="1">The sequence shown here is derived from an EMBL/GenBank/DDBJ whole genome shotgun (WGS) entry which is preliminary data.</text>
</comment>